<evidence type="ECO:0000313" key="3">
    <source>
        <dbReference type="EMBL" id="QKD84732.1"/>
    </source>
</evidence>
<feature type="region of interest" description="Disordered" evidence="1">
    <location>
        <begin position="1"/>
        <end position="24"/>
    </location>
</feature>
<dbReference type="InterPro" id="IPR003646">
    <property type="entry name" value="SH3-like_bac-type"/>
</dbReference>
<proteinExistence type="predicted"/>
<sequence length="182" mass="19520">MATLTASPGSRINVRDLPSTTAPIRHYGLPGDRVEIITSVNSSSDGRLWYQVLFPRTGARGWVRGDLVRPDSSAPPSSFEPQRVSFAPGSSAATVGGRVQGSQVRDYILNARAGQTMSTSITGTSPFLQVIVMQPNSRTLYTGSGNWSGVLPASGDYYVRVRIVPEEQANASGEYSLTISIR</sequence>
<dbReference type="AlphaFoldDB" id="A0A6M8BEW5"/>
<organism evidence="3 4">
    <name type="scientific">Thermoleptolyngbya sichuanensis A183</name>
    <dbReference type="NCBI Taxonomy" id="2737172"/>
    <lineage>
        <taxon>Bacteria</taxon>
        <taxon>Bacillati</taxon>
        <taxon>Cyanobacteriota</taxon>
        <taxon>Cyanophyceae</taxon>
        <taxon>Oculatellales</taxon>
        <taxon>Oculatellaceae</taxon>
        <taxon>Thermoleptolyngbya</taxon>
        <taxon>Thermoleptolyngbya sichuanensis</taxon>
    </lineage>
</organism>
<dbReference type="Gene3D" id="2.60.120.380">
    <property type="match status" value="1"/>
</dbReference>
<evidence type="ECO:0000256" key="1">
    <source>
        <dbReference type="SAM" id="MobiDB-lite"/>
    </source>
</evidence>
<name>A0A6M8BEW5_9CYAN</name>
<gene>
    <name evidence="3" type="ORF">HPC62_02520</name>
</gene>
<keyword evidence="4" id="KW-1185">Reference proteome</keyword>
<feature type="compositionally biased region" description="Polar residues" evidence="1">
    <location>
        <begin position="1"/>
        <end position="10"/>
    </location>
</feature>
<protein>
    <submittedName>
        <fullName evidence="3">SH3 domain-containing protein</fullName>
    </submittedName>
</protein>
<dbReference type="Proteomes" id="UP000505210">
    <property type="component" value="Chromosome"/>
</dbReference>
<feature type="domain" description="SH3b" evidence="2">
    <location>
        <begin position="1"/>
        <end position="72"/>
    </location>
</feature>
<evidence type="ECO:0000313" key="4">
    <source>
        <dbReference type="Proteomes" id="UP000505210"/>
    </source>
</evidence>
<dbReference type="Gene3D" id="2.30.30.40">
    <property type="entry name" value="SH3 Domains"/>
    <property type="match status" value="1"/>
</dbReference>
<dbReference type="Pfam" id="PF08239">
    <property type="entry name" value="SH3_3"/>
    <property type="match status" value="1"/>
</dbReference>
<dbReference type="EMBL" id="CP053661">
    <property type="protein sequence ID" value="QKD84732.1"/>
    <property type="molecule type" value="Genomic_DNA"/>
</dbReference>
<accession>A0A6M8BEW5</accession>
<reference evidence="3 4" key="1">
    <citation type="submission" date="2020-05" db="EMBL/GenBank/DDBJ databases">
        <title>Complete genome sequence of of a novel Thermoleptolyngbya strain isolated from hot springs of Ganzi, Sichuan China.</title>
        <authorList>
            <person name="Tang J."/>
            <person name="Daroch M."/>
            <person name="Li L."/>
            <person name="Waleron K."/>
            <person name="Waleron M."/>
            <person name="Waleron M."/>
        </authorList>
    </citation>
    <scope>NUCLEOTIDE SEQUENCE [LARGE SCALE GENOMIC DNA]</scope>
    <source>
        <strain evidence="3 4">PKUAC-SCTA183</strain>
    </source>
</reference>
<evidence type="ECO:0000259" key="2">
    <source>
        <dbReference type="PROSITE" id="PS51781"/>
    </source>
</evidence>
<dbReference type="PROSITE" id="PS51781">
    <property type="entry name" value="SH3B"/>
    <property type="match status" value="1"/>
</dbReference>
<dbReference type="KEGG" id="theu:HPC62_02520"/>